<keyword evidence="3" id="KW-0812">Transmembrane</keyword>
<keyword evidence="3" id="KW-0472">Membrane</keyword>
<dbReference type="InterPro" id="IPR050327">
    <property type="entry name" value="Proton-linked_MCT"/>
</dbReference>
<dbReference type="Pfam" id="PF07690">
    <property type="entry name" value="MFS_1"/>
    <property type="match status" value="1"/>
</dbReference>
<feature type="domain" description="Major facilitator superfamily (MFS) profile" evidence="4">
    <location>
        <begin position="271"/>
        <end position="457"/>
    </location>
</feature>
<dbReference type="GO" id="GO:0016020">
    <property type="term" value="C:membrane"/>
    <property type="evidence" value="ECO:0007669"/>
    <property type="project" value="UniProtKB-SubCell"/>
</dbReference>
<dbReference type="PROSITE" id="PS50850">
    <property type="entry name" value="MFS"/>
    <property type="match status" value="1"/>
</dbReference>
<evidence type="ECO:0000256" key="2">
    <source>
        <dbReference type="ARBA" id="ARBA00006727"/>
    </source>
</evidence>
<proteinExistence type="inferred from homology"/>
<dbReference type="InterPro" id="IPR036259">
    <property type="entry name" value="MFS_trans_sf"/>
</dbReference>
<dbReference type="GO" id="GO:0022857">
    <property type="term" value="F:transmembrane transporter activity"/>
    <property type="evidence" value="ECO:0007669"/>
    <property type="project" value="InterPro"/>
</dbReference>
<feature type="transmembrane region" description="Helical" evidence="3">
    <location>
        <begin position="270"/>
        <end position="294"/>
    </location>
</feature>
<evidence type="ECO:0000313" key="5">
    <source>
        <dbReference type="EMBL" id="KAF7373923.1"/>
    </source>
</evidence>
<evidence type="ECO:0000256" key="1">
    <source>
        <dbReference type="ARBA" id="ARBA00004141"/>
    </source>
</evidence>
<feature type="transmembrane region" description="Helical" evidence="3">
    <location>
        <begin position="161"/>
        <end position="184"/>
    </location>
</feature>
<comment type="caution">
    <text evidence="5">The sequence shown here is derived from an EMBL/GenBank/DDBJ whole genome shotgun (WGS) entry which is preliminary data.</text>
</comment>
<feature type="transmembrane region" description="Helical" evidence="3">
    <location>
        <begin position="396"/>
        <end position="418"/>
    </location>
</feature>
<feature type="transmembrane region" description="Helical" evidence="3">
    <location>
        <begin position="228"/>
        <end position="249"/>
    </location>
</feature>
<feature type="transmembrane region" description="Helical" evidence="3">
    <location>
        <begin position="360"/>
        <end position="384"/>
    </location>
</feature>
<dbReference type="InterPro" id="IPR020846">
    <property type="entry name" value="MFS_dom"/>
</dbReference>
<protein>
    <submittedName>
        <fullName evidence="5">MFS general substrate transporter</fullName>
    </submittedName>
</protein>
<dbReference type="PANTHER" id="PTHR11360:SF177">
    <property type="entry name" value="RIBOFLAVIN TRANSPORTER MCH5"/>
    <property type="match status" value="1"/>
</dbReference>
<dbReference type="AlphaFoldDB" id="A0A8H6Z7E7"/>
<evidence type="ECO:0000313" key="6">
    <source>
        <dbReference type="Proteomes" id="UP000623467"/>
    </source>
</evidence>
<organism evidence="5 6">
    <name type="scientific">Mycena sanguinolenta</name>
    <dbReference type="NCBI Taxonomy" id="230812"/>
    <lineage>
        <taxon>Eukaryota</taxon>
        <taxon>Fungi</taxon>
        <taxon>Dikarya</taxon>
        <taxon>Basidiomycota</taxon>
        <taxon>Agaricomycotina</taxon>
        <taxon>Agaricomycetes</taxon>
        <taxon>Agaricomycetidae</taxon>
        <taxon>Agaricales</taxon>
        <taxon>Marasmiineae</taxon>
        <taxon>Mycenaceae</taxon>
        <taxon>Mycena</taxon>
    </lineage>
</organism>
<dbReference type="SUPFAM" id="SSF103473">
    <property type="entry name" value="MFS general substrate transporter"/>
    <property type="match status" value="1"/>
</dbReference>
<reference evidence="5" key="1">
    <citation type="submission" date="2020-05" db="EMBL/GenBank/DDBJ databases">
        <title>Mycena genomes resolve the evolution of fungal bioluminescence.</title>
        <authorList>
            <person name="Tsai I.J."/>
        </authorList>
    </citation>
    <scope>NUCLEOTIDE SEQUENCE</scope>
    <source>
        <strain evidence="5">160909Yilan</strain>
    </source>
</reference>
<dbReference type="Gene3D" id="1.20.1250.20">
    <property type="entry name" value="MFS general substrate transporter like domains"/>
    <property type="match status" value="2"/>
</dbReference>
<dbReference type="InterPro" id="IPR011701">
    <property type="entry name" value="MFS"/>
</dbReference>
<feature type="transmembrane region" description="Helical" evidence="3">
    <location>
        <begin position="51"/>
        <end position="69"/>
    </location>
</feature>
<sequence>MMFGQIVPPPYCDPASPLKDNACDDKKEGIDRAAVDSLMHDDADNFPDGGLKAWIVLCANVIGFFRSVFSRIFAPIFSHHTIRLGLVNSWAVFQAYYQQNVLHHSTPSEISWIGSIQRAMIYVPAVLVGRLFDIGYFRIPFAGGSLLIVLTTFLVPECKVYWHFMLCQGFGVGIGCGLMFCTMITTVTHWFNKRRGFALGVASFGSAIGATVQPIILRQLIAKVGFPWAMRTLGFILGVLLIITNLFIARRLPPIKTPGGILGLHVFGRNAFSAFCICTVITDLGLFTMLAYIGSSAIAFGISPNIAFYIVAVTNFSSGIGHVASGLLGDRFGAMNIMTIFTAVAGGSTIAWPFCRTVPSIVGISILYGFSSAAWNTLTGAVVGQMGSIDDMGRRVGAINTVGVIATLCGPPISGLFVDSRLGYIAVGYFAGSAIFVGSSLIFISRWIAVPHFWRKF</sequence>
<name>A0A8H6Z7E7_9AGAR</name>
<feature type="transmembrane region" description="Helical" evidence="3">
    <location>
        <begin position="335"/>
        <end position="354"/>
    </location>
</feature>
<feature type="transmembrane region" description="Helical" evidence="3">
    <location>
        <begin position="424"/>
        <end position="449"/>
    </location>
</feature>
<evidence type="ECO:0000259" key="4">
    <source>
        <dbReference type="PROSITE" id="PS50850"/>
    </source>
</evidence>
<accession>A0A8H6Z7E7</accession>
<dbReference type="Proteomes" id="UP000623467">
    <property type="component" value="Unassembled WGS sequence"/>
</dbReference>
<keyword evidence="6" id="KW-1185">Reference proteome</keyword>
<feature type="transmembrane region" description="Helical" evidence="3">
    <location>
        <begin position="136"/>
        <end position="155"/>
    </location>
</feature>
<evidence type="ECO:0000256" key="3">
    <source>
        <dbReference type="SAM" id="Phobius"/>
    </source>
</evidence>
<feature type="transmembrane region" description="Helical" evidence="3">
    <location>
        <begin position="196"/>
        <end position="216"/>
    </location>
</feature>
<dbReference type="PANTHER" id="PTHR11360">
    <property type="entry name" value="MONOCARBOXYLATE TRANSPORTER"/>
    <property type="match status" value="1"/>
</dbReference>
<comment type="similarity">
    <text evidence="2">Belongs to the major facilitator superfamily. Monocarboxylate porter (TC 2.A.1.13) family.</text>
</comment>
<comment type="subcellular location">
    <subcellularLocation>
        <location evidence="1">Membrane</location>
        <topology evidence="1">Multi-pass membrane protein</topology>
    </subcellularLocation>
</comment>
<dbReference type="OrthoDB" id="6509908at2759"/>
<gene>
    <name evidence="5" type="ORF">MSAN_00604700</name>
</gene>
<keyword evidence="3" id="KW-1133">Transmembrane helix</keyword>
<feature type="transmembrane region" description="Helical" evidence="3">
    <location>
        <begin position="306"/>
        <end position="328"/>
    </location>
</feature>
<dbReference type="EMBL" id="JACAZH010000003">
    <property type="protein sequence ID" value="KAF7373923.1"/>
    <property type="molecule type" value="Genomic_DNA"/>
</dbReference>